<reference evidence="2 3" key="1">
    <citation type="submission" date="2024-01" db="EMBL/GenBank/DDBJ databases">
        <title>Genome assemblies of Stephania.</title>
        <authorList>
            <person name="Yang L."/>
        </authorList>
    </citation>
    <scope>NUCLEOTIDE SEQUENCE [LARGE SCALE GENOMIC DNA]</scope>
    <source>
        <strain evidence="2">JXDWG</strain>
        <tissue evidence="2">Leaf</tissue>
    </source>
</reference>
<evidence type="ECO:0000313" key="2">
    <source>
        <dbReference type="EMBL" id="KAK9094293.1"/>
    </source>
</evidence>
<comment type="caution">
    <text evidence="2">The sequence shown here is derived from an EMBL/GenBank/DDBJ whole genome shotgun (WGS) entry which is preliminary data.</text>
</comment>
<proteinExistence type="predicted"/>
<sequence>MEAGEQQRHVGEDCGGDKRHAAKSKRLAAEMVRAATAQLRSESMAVRSRQQGRAGARRGDGDGAQGASAADPDVTGIGGSEKGKRRRRI</sequence>
<evidence type="ECO:0000313" key="3">
    <source>
        <dbReference type="Proteomes" id="UP001419268"/>
    </source>
</evidence>
<organism evidence="2 3">
    <name type="scientific">Stephania cephalantha</name>
    <dbReference type="NCBI Taxonomy" id="152367"/>
    <lineage>
        <taxon>Eukaryota</taxon>
        <taxon>Viridiplantae</taxon>
        <taxon>Streptophyta</taxon>
        <taxon>Embryophyta</taxon>
        <taxon>Tracheophyta</taxon>
        <taxon>Spermatophyta</taxon>
        <taxon>Magnoliopsida</taxon>
        <taxon>Ranunculales</taxon>
        <taxon>Menispermaceae</taxon>
        <taxon>Menispermoideae</taxon>
        <taxon>Cissampelideae</taxon>
        <taxon>Stephania</taxon>
    </lineage>
</organism>
<evidence type="ECO:0000256" key="1">
    <source>
        <dbReference type="SAM" id="MobiDB-lite"/>
    </source>
</evidence>
<protein>
    <submittedName>
        <fullName evidence="2">Uncharacterized protein</fullName>
    </submittedName>
</protein>
<name>A0AAP0EPF4_9MAGN</name>
<keyword evidence="3" id="KW-1185">Reference proteome</keyword>
<feature type="region of interest" description="Disordered" evidence="1">
    <location>
        <begin position="1"/>
        <end position="89"/>
    </location>
</feature>
<dbReference type="AlphaFoldDB" id="A0AAP0EPF4"/>
<dbReference type="Proteomes" id="UP001419268">
    <property type="component" value="Unassembled WGS sequence"/>
</dbReference>
<feature type="compositionally biased region" description="Basic and acidic residues" evidence="1">
    <location>
        <begin position="1"/>
        <end position="19"/>
    </location>
</feature>
<dbReference type="EMBL" id="JBBNAG010000011">
    <property type="protein sequence ID" value="KAK9094293.1"/>
    <property type="molecule type" value="Genomic_DNA"/>
</dbReference>
<gene>
    <name evidence="2" type="ORF">Scep_025762</name>
</gene>
<accession>A0AAP0EPF4</accession>